<proteinExistence type="predicted"/>
<evidence type="ECO:0000313" key="1">
    <source>
        <dbReference type="EMBL" id="AMJ75274.1"/>
    </source>
</evidence>
<reference evidence="1 3" key="1">
    <citation type="submission" date="2015-12" db="EMBL/GenBank/DDBJ databases">
        <title>Intraspecies pangenome expansion in the marine bacterium Alteromonas.</title>
        <authorList>
            <person name="Lopez-Perez M."/>
            <person name="Rodriguez-Valera F."/>
        </authorList>
    </citation>
    <scope>NUCLEOTIDE SEQUENCE [LARGE SCALE GENOMIC DNA]</scope>
    <source>
        <strain evidence="1 3">LMG 21861</strain>
    </source>
</reference>
<sequence>MPRQSISLTEKNDAWLKHHVEGAKEYASKSELVNELIRQARRNEAINQKLMDVESSRFVHQSKEQILSEFKSVLNSK</sequence>
<dbReference type="Proteomes" id="UP000056750">
    <property type="component" value="Chromosome"/>
</dbReference>
<accession>A0AAW7Z7U1</accession>
<dbReference type="RefSeq" id="WP_057790205.1">
    <property type="nucleotide sequence ID" value="NZ_CAXIBE010000017.1"/>
</dbReference>
<dbReference type="Proteomes" id="UP001170717">
    <property type="component" value="Unassembled WGS sequence"/>
</dbReference>
<evidence type="ECO:0000313" key="4">
    <source>
        <dbReference type="Proteomes" id="UP001170717"/>
    </source>
</evidence>
<dbReference type="AlphaFoldDB" id="A0AAW7Z7U1"/>
<protein>
    <submittedName>
        <fullName evidence="2">CopG family transcriptional regulator</fullName>
    </submittedName>
</protein>
<reference evidence="2" key="2">
    <citation type="submission" date="2023-07" db="EMBL/GenBank/DDBJ databases">
        <title>Genome content predicts the carbon catabolic preferences of heterotrophic bacteria.</title>
        <authorList>
            <person name="Gralka M."/>
        </authorList>
    </citation>
    <scope>NUCLEOTIDE SEQUENCE</scope>
    <source>
        <strain evidence="2">F2M12</strain>
    </source>
</reference>
<dbReference type="EMBL" id="JAUOQI010000016">
    <property type="protein sequence ID" value="MDO6579221.1"/>
    <property type="molecule type" value="Genomic_DNA"/>
</dbReference>
<organism evidence="2 4">
    <name type="scientific">Alteromonas stellipolaris</name>
    <dbReference type="NCBI Taxonomy" id="233316"/>
    <lineage>
        <taxon>Bacteria</taxon>
        <taxon>Pseudomonadati</taxon>
        <taxon>Pseudomonadota</taxon>
        <taxon>Gammaproteobacteria</taxon>
        <taxon>Alteromonadales</taxon>
        <taxon>Alteromonadaceae</taxon>
        <taxon>Alteromonas/Salinimonas group</taxon>
        <taxon>Alteromonas</taxon>
    </lineage>
</organism>
<name>A0AAW7Z7U1_9ALTE</name>
<evidence type="ECO:0000313" key="2">
    <source>
        <dbReference type="EMBL" id="MDO6579221.1"/>
    </source>
</evidence>
<keyword evidence="3" id="KW-1185">Reference proteome</keyword>
<evidence type="ECO:0000313" key="3">
    <source>
        <dbReference type="Proteomes" id="UP000056750"/>
    </source>
</evidence>
<gene>
    <name evidence="1" type="ORF">AVL57_15665</name>
    <name evidence="2" type="ORF">Q4527_17590</name>
</gene>
<dbReference type="KEGG" id="asq:AVL57_15665"/>
<dbReference type="EMBL" id="CP013926">
    <property type="protein sequence ID" value="AMJ75274.1"/>
    <property type="molecule type" value="Genomic_DNA"/>
</dbReference>